<accession>A0A8S5RWG7</accession>
<reference evidence="1" key="1">
    <citation type="journal article" date="2021" name="Proc. Natl. Acad. Sci. U.S.A.">
        <title>A Catalog of Tens of Thousands of Viruses from Human Metagenomes Reveals Hidden Associations with Chronic Diseases.</title>
        <authorList>
            <person name="Tisza M.J."/>
            <person name="Buck C.B."/>
        </authorList>
    </citation>
    <scope>NUCLEOTIDE SEQUENCE</scope>
    <source>
        <strain evidence="1">CtHip2</strain>
    </source>
</reference>
<keyword evidence="1" id="KW-0969">Cilium</keyword>
<name>A0A8S5RWG7_9CAUD</name>
<keyword evidence="1" id="KW-0282">Flagellum</keyword>
<proteinExistence type="predicted"/>
<dbReference type="EMBL" id="BK032497">
    <property type="protein sequence ID" value="DAF42992.1"/>
    <property type="molecule type" value="Genomic_DNA"/>
</dbReference>
<evidence type="ECO:0000313" key="1">
    <source>
        <dbReference type="EMBL" id="DAF42992.1"/>
    </source>
</evidence>
<keyword evidence="1" id="KW-0966">Cell projection</keyword>
<sequence length="129" mass="15044">MVYPYIYKKNLKKGQRVAIEGAVIKETKDGTFLIGFYPDTKANLLEINGDRVYPIEEKEFLYSAREDIPSEFKSKEFENLLIELREVIDEDYCFENGIVYNLGALCGSPMEILYHAIDFIKKTQEKEKE</sequence>
<protein>
    <submittedName>
        <fullName evidence="1">Flagellar protein FlbT</fullName>
    </submittedName>
</protein>
<organism evidence="1">
    <name type="scientific">Siphoviridae sp. ctHip2</name>
    <dbReference type="NCBI Taxonomy" id="2827830"/>
    <lineage>
        <taxon>Viruses</taxon>
        <taxon>Duplodnaviria</taxon>
        <taxon>Heunggongvirae</taxon>
        <taxon>Uroviricota</taxon>
        <taxon>Caudoviricetes</taxon>
    </lineage>
</organism>